<comment type="caution">
    <text evidence="2">The sequence shown here is derived from an EMBL/GenBank/DDBJ whole genome shotgun (WGS) entry which is preliminary data.</text>
</comment>
<dbReference type="RefSeq" id="WP_037286634.1">
    <property type="nucleotide sequence ID" value="NZ_JEOB01000002.1"/>
</dbReference>
<keyword evidence="1" id="KW-0472">Membrane</keyword>
<protein>
    <submittedName>
        <fullName evidence="2">Uncharacterized protein</fullName>
    </submittedName>
</protein>
<keyword evidence="1" id="KW-1133">Transmembrane helix</keyword>
<dbReference type="EMBL" id="JEOB01000002">
    <property type="protein sequence ID" value="EXM40194.1"/>
    <property type="molecule type" value="Genomic_DNA"/>
</dbReference>
<gene>
    <name evidence="2" type="ORF">RASY3_07790</name>
</gene>
<keyword evidence="3" id="KW-1185">Reference proteome</keyword>
<accession>A0A011UHP1</accession>
<dbReference type="PATRIC" id="fig|1341156.4.peg.1967"/>
<sequence length="204" mass="23342">MEKEKSPKKKKLITNLIRIALLLLIFFGALIYPCYHFMKQTHKEWDTFDDKRIAEVEKRLDMTIPSGAEPLKFNWSTGAGDVQARLIVGGISDPEDFIEKAFPEIEVKELSADENLDNVLDALNESTPENEKSGELLKVPTDNKSFGSIKNELEESASKLGYSIDFTEVYDRFYPDRIQGLYHYYIGFGKADDGYYAKILYCTL</sequence>
<evidence type="ECO:0000313" key="3">
    <source>
        <dbReference type="Proteomes" id="UP000021369"/>
    </source>
</evidence>
<feature type="transmembrane region" description="Helical" evidence="1">
    <location>
        <begin position="12"/>
        <end position="32"/>
    </location>
</feature>
<dbReference type="Proteomes" id="UP000021369">
    <property type="component" value="Unassembled WGS sequence"/>
</dbReference>
<reference evidence="2 3" key="1">
    <citation type="submission" date="2013-06" db="EMBL/GenBank/DDBJ databases">
        <title>Rumen cellulosomics: divergent fiber-degrading strategies revealed by comparative genome-wide analysis of six Ruminococcal strains.</title>
        <authorList>
            <person name="Dassa B."/>
            <person name="Borovok I."/>
            <person name="Lamed R."/>
            <person name="Flint H."/>
            <person name="Yeoman C.J."/>
            <person name="White B."/>
            <person name="Bayer E.A."/>
        </authorList>
    </citation>
    <scope>NUCLEOTIDE SEQUENCE [LARGE SCALE GENOMIC DNA]</scope>
    <source>
        <strain evidence="2 3">SY3</strain>
    </source>
</reference>
<dbReference type="OrthoDB" id="1820286at2"/>
<evidence type="ECO:0000313" key="2">
    <source>
        <dbReference type="EMBL" id="EXM40194.1"/>
    </source>
</evidence>
<dbReference type="AlphaFoldDB" id="A0A011UHP1"/>
<organism evidence="2 3">
    <name type="scientific">Ruminococcus albus SY3</name>
    <dbReference type="NCBI Taxonomy" id="1341156"/>
    <lineage>
        <taxon>Bacteria</taxon>
        <taxon>Bacillati</taxon>
        <taxon>Bacillota</taxon>
        <taxon>Clostridia</taxon>
        <taxon>Eubacteriales</taxon>
        <taxon>Oscillospiraceae</taxon>
        <taxon>Ruminococcus</taxon>
    </lineage>
</organism>
<evidence type="ECO:0000256" key="1">
    <source>
        <dbReference type="SAM" id="Phobius"/>
    </source>
</evidence>
<name>A0A011UHP1_RUMAL</name>
<proteinExistence type="predicted"/>
<keyword evidence="1" id="KW-0812">Transmembrane</keyword>